<dbReference type="EMBL" id="FZQA01000001">
    <property type="protein sequence ID" value="SNT68193.1"/>
    <property type="molecule type" value="Genomic_DNA"/>
</dbReference>
<evidence type="ECO:0000313" key="3">
    <source>
        <dbReference type="Proteomes" id="UP000198346"/>
    </source>
</evidence>
<organism evidence="2 3">
    <name type="scientific">Amphiplicatus metriothermophilus</name>
    <dbReference type="NCBI Taxonomy" id="1519374"/>
    <lineage>
        <taxon>Bacteria</taxon>
        <taxon>Pseudomonadati</taxon>
        <taxon>Pseudomonadota</taxon>
        <taxon>Alphaproteobacteria</taxon>
        <taxon>Parvularculales</taxon>
        <taxon>Parvularculaceae</taxon>
        <taxon>Amphiplicatus</taxon>
    </lineage>
</organism>
<feature type="domain" description="N-acyl amino acid synthase FeeM catalytic core" evidence="1">
    <location>
        <begin position="17"/>
        <end position="151"/>
    </location>
</feature>
<dbReference type="Proteomes" id="UP000198346">
    <property type="component" value="Unassembled WGS sequence"/>
</dbReference>
<reference evidence="2 3" key="1">
    <citation type="submission" date="2017-07" db="EMBL/GenBank/DDBJ databases">
        <authorList>
            <person name="Sun Z.S."/>
            <person name="Albrecht U."/>
            <person name="Echele G."/>
            <person name="Lee C.C."/>
        </authorList>
    </citation>
    <scope>NUCLEOTIDE SEQUENCE [LARGE SCALE GENOMIC DNA]</scope>
    <source>
        <strain evidence="2 3">CGMCC 1.12710</strain>
    </source>
</reference>
<dbReference type="InterPro" id="IPR054597">
    <property type="entry name" value="FeeM_cat"/>
</dbReference>
<dbReference type="AlphaFoldDB" id="A0A239PLI2"/>
<dbReference type="InterPro" id="IPR016181">
    <property type="entry name" value="Acyl_CoA_acyltransferase"/>
</dbReference>
<protein>
    <submittedName>
        <fullName evidence="2">Acetyltransferase (GNAT) domain-containing protein</fullName>
    </submittedName>
</protein>
<evidence type="ECO:0000313" key="2">
    <source>
        <dbReference type="EMBL" id="SNT68193.1"/>
    </source>
</evidence>
<keyword evidence="3" id="KW-1185">Reference proteome</keyword>
<proteinExistence type="predicted"/>
<dbReference type="Gene3D" id="3.40.630.30">
    <property type="match status" value="1"/>
</dbReference>
<keyword evidence="2" id="KW-0808">Transferase</keyword>
<dbReference type="RefSeq" id="WP_089411157.1">
    <property type="nucleotide sequence ID" value="NZ_FZQA01000001.1"/>
</dbReference>
<sequence length="208" mass="24412">MFEYRIYTPAECPEELYSFRYGIYVEEMHRKQRYACHRTKTIRDPLDDTARQVVAHKDGRIVACIRANLLKEGPVGDYFDFYELDRLLNPDALSRASICTRLMVSPKYRRTHVSVDIFKHLYVFGLAHEIDTSFMDCNRHLTGFFQKFGYEFLFRKHHEEYGDVAVMSLNLRDYQRLIDIDSPFAETARTQLEISKRSLTLAAACSLA</sequence>
<dbReference type="OrthoDB" id="9809206at2"/>
<evidence type="ECO:0000259" key="1">
    <source>
        <dbReference type="Pfam" id="PF21926"/>
    </source>
</evidence>
<dbReference type="GO" id="GO:0016740">
    <property type="term" value="F:transferase activity"/>
    <property type="evidence" value="ECO:0007669"/>
    <property type="project" value="UniProtKB-KW"/>
</dbReference>
<dbReference type="SUPFAM" id="SSF55729">
    <property type="entry name" value="Acyl-CoA N-acyltransferases (Nat)"/>
    <property type="match status" value="1"/>
</dbReference>
<gene>
    <name evidence="2" type="ORF">SAMN06297382_0692</name>
</gene>
<name>A0A239PLI2_9PROT</name>
<dbReference type="Pfam" id="PF21926">
    <property type="entry name" value="FeeM"/>
    <property type="match status" value="1"/>
</dbReference>
<accession>A0A239PLI2</accession>